<dbReference type="RefSeq" id="XP_025369426.1">
    <property type="nucleotide sequence ID" value="XM_025510309.1"/>
</dbReference>
<dbReference type="EMBL" id="KZ819381">
    <property type="protein sequence ID" value="PWN42266.1"/>
    <property type="molecule type" value="Genomic_DNA"/>
</dbReference>
<feature type="compositionally biased region" description="Low complexity" evidence="1">
    <location>
        <begin position="711"/>
        <end position="739"/>
    </location>
</feature>
<feature type="compositionally biased region" description="Pro residues" evidence="1">
    <location>
        <begin position="440"/>
        <end position="463"/>
    </location>
</feature>
<evidence type="ECO:0000256" key="1">
    <source>
        <dbReference type="SAM" id="MobiDB-lite"/>
    </source>
</evidence>
<dbReference type="GeneID" id="37032179"/>
<feature type="compositionally biased region" description="Low complexity" evidence="1">
    <location>
        <begin position="1027"/>
        <end position="1038"/>
    </location>
</feature>
<reference evidence="2 3" key="1">
    <citation type="journal article" date="2018" name="Mol. Biol. Evol.">
        <title>Broad Genomic Sampling Reveals a Smut Pathogenic Ancestry of the Fungal Clade Ustilaginomycotina.</title>
        <authorList>
            <person name="Kijpornyongpan T."/>
            <person name="Mondo S.J."/>
            <person name="Barry K."/>
            <person name="Sandor L."/>
            <person name="Lee J."/>
            <person name="Lipzen A."/>
            <person name="Pangilinan J."/>
            <person name="LaButti K."/>
            <person name="Hainaut M."/>
            <person name="Henrissat B."/>
            <person name="Grigoriev I.V."/>
            <person name="Spatafora J.W."/>
            <person name="Aime M.C."/>
        </authorList>
    </citation>
    <scope>NUCLEOTIDE SEQUENCE [LARGE SCALE GENOMIC DNA]</scope>
    <source>
        <strain evidence="2 3">MCA 4658</strain>
    </source>
</reference>
<proteinExistence type="predicted"/>
<dbReference type="OrthoDB" id="10339418at2759"/>
<evidence type="ECO:0000313" key="2">
    <source>
        <dbReference type="EMBL" id="PWN42266.1"/>
    </source>
</evidence>
<accession>A0A316VXC0</accession>
<feature type="compositionally biased region" description="Basic residues" evidence="1">
    <location>
        <begin position="982"/>
        <end position="992"/>
    </location>
</feature>
<feature type="compositionally biased region" description="Polar residues" evidence="1">
    <location>
        <begin position="36"/>
        <end position="50"/>
    </location>
</feature>
<dbReference type="InParanoid" id="A0A316VXC0"/>
<gene>
    <name evidence="2" type="ORF">IE81DRAFT_136520</name>
</gene>
<feature type="region of interest" description="Disordered" evidence="1">
    <location>
        <begin position="629"/>
        <end position="803"/>
    </location>
</feature>
<feature type="compositionally biased region" description="Polar residues" evidence="1">
    <location>
        <begin position="632"/>
        <end position="655"/>
    </location>
</feature>
<keyword evidence="3" id="KW-1185">Reference proteome</keyword>
<feature type="region of interest" description="Disordered" evidence="1">
    <location>
        <begin position="255"/>
        <end position="280"/>
    </location>
</feature>
<feature type="compositionally biased region" description="Basic residues" evidence="1">
    <location>
        <begin position="691"/>
        <end position="701"/>
    </location>
</feature>
<dbReference type="AlphaFoldDB" id="A0A316VXC0"/>
<feature type="region of interest" description="Disordered" evidence="1">
    <location>
        <begin position="414"/>
        <end position="487"/>
    </location>
</feature>
<feature type="region of interest" description="Disordered" evidence="1">
    <location>
        <begin position="969"/>
        <end position="1038"/>
    </location>
</feature>
<name>A0A316VXC0_9BASI</name>
<protein>
    <submittedName>
        <fullName evidence="2">Uncharacterized protein</fullName>
    </submittedName>
</protein>
<feature type="compositionally biased region" description="Low complexity" evidence="1">
    <location>
        <begin position="194"/>
        <end position="209"/>
    </location>
</feature>
<feature type="region of interest" description="Disordered" evidence="1">
    <location>
        <begin position="1"/>
        <end position="54"/>
    </location>
</feature>
<organism evidence="2 3">
    <name type="scientific">Ceraceosorus guamensis</name>
    <dbReference type="NCBI Taxonomy" id="1522189"/>
    <lineage>
        <taxon>Eukaryota</taxon>
        <taxon>Fungi</taxon>
        <taxon>Dikarya</taxon>
        <taxon>Basidiomycota</taxon>
        <taxon>Ustilaginomycotina</taxon>
        <taxon>Exobasidiomycetes</taxon>
        <taxon>Ceraceosorales</taxon>
        <taxon>Ceraceosoraceae</taxon>
        <taxon>Ceraceosorus</taxon>
    </lineage>
</organism>
<feature type="compositionally biased region" description="Low complexity" evidence="1">
    <location>
        <begin position="668"/>
        <end position="687"/>
    </location>
</feature>
<feature type="region of interest" description="Disordered" evidence="1">
    <location>
        <begin position="194"/>
        <end position="218"/>
    </location>
</feature>
<feature type="region of interest" description="Disordered" evidence="1">
    <location>
        <begin position="501"/>
        <end position="520"/>
    </location>
</feature>
<dbReference type="Proteomes" id="UP000245783">
    <property type="component" value="Unassembled WGS sequence"/>
</dbReference>
<feature type="compositionally biased region" description="Polar residues" evidence="1">
    <location>
        <begin position="1"/>
        <end position="17"/>
    </location>
</feature>
<feature type="compositionally biased region" description="Polar residues" evidence="1">
    <location>
        <begin position="755"/>
        <end position="765"/>
    </location>
</feature>
<sequence length="1038" mass="111617">MATSATVDKRVQSNLPNTGAKKFLKGMRSAKELRRQQQMTASSRSQSASRVEQVEELPCTASQMYTAFEESMAAATGAGLLDSTNEVPPLDPISYSSTTAEGAEAISKAMSALHRLSFQYDLEHGDGADAAQNPTLKSNAGPRNLKDLARLRNAVNALDSACIHANPGVKDELKPKMVRRKPVRWDDALSQAAPASSSLVVPSSPGTPSQSAKPSSATFEDLANSDAFEAFESFSSLADSLCSATHSVDSLVTPPDSVDLAHQGSRSPAKGRSGAGIRPPLRDFHSLPTLTHSHCRVLQVDAPLEQDGSSLNPDEDKVRAEMLNALMYSELPRDHELRRDSIIVPPIKSMVFKKGTNAISKDVAQDVKDDRDKHIKRRSTYARLTRRKVLNNGAPSPRIPSLLLSLSERSSMLAKVTEKSEGSPKSASLSASPMAAKLPSMPPVPPMPALPASPSSPPLPKTPKTPRTRRLAPESVMWRPSDSSRASSIRRKMTQGMFAIPPLPEKSLSRPTTIDMGIPRKGLGPATIDVDTLERLIKDTEAIREEGDKEWRTQNVACGEVVQGERPGHVRSSSEPAIVHEVRAAEEVEASSVNFKTLSVQSEVLAGSRTAAKSSAGSVSSVSTEVLLAPPRNSTEDQATPRATMTRSFSESQVEQIIEAPPRRPADQARASTLETPMEELTTPTPTVAKSRMRTFQRTRRAGPYSHSRQASISSNASGISSRASENDGAASSVASSESGYDSLFESDTDYASDGEQSVGTSVAEESSDDSVASKGFKARSSKALSQYKPGSRPPKRTITPPLGQPAYQIVQQIRAEIQPSAPAPRPDGLTKLRAFHSETQVHRLGDQARNAAVEQLQDEVAQAMIDACQTFAKQDLDSDDEGSLSETEALRLAKGKDVILWHLKTHTRGDDHLFPNPHAEQVQHASPDEFLFPNPHADAAQIAPAPTEKKDGAPQAERATFEIAPATPRVAVQQQQQQQHRPQKSHMRSRHAPLDGSGTDGEVSDAASFVGSSSGRETPLLAPLRSNSISSVSSSIR</sequence>
<evidence type="ECO:0000313" key="3">
    <source>
        <dbReference type="Proteomes" id="UP000245783"/>
    </source>
</evidence>